<evidence type="ECO:0000313" key="3">
    <source>
        <dbReference type="EMBL" id="AHW52413.1"/>
    </source>
</evidence>
<dbReference type="SUPFAM" id="SSF51735">
    <property type="entry name" value="NAD(P)-binding Rossmann-fold domains"/>
    <property type="match status" value="1"/>
</dbReference>
<sequence>MLLFTTAALALSAGRERGHPTALGRSRVLDQLQPLQLNARPSPTPLGCLRGGASAAAKQCDVILIGCGVPKRGMGWYHAKQMLDGDVPSAQLTTIVEPWFLGQGADSPPGKVFAEWAAEMEAKHGTKFTNSLKDVEISGPTMALISGRTADNPRLLKEVIDMGCKAVYLEKPGAPTVAELEEMRAYAKEKGVSVFMGYNKNVTPYVRKALEAAKANPGSVTTYVHNNAYKESELPECFERNAEGMLKNMAIHELALLATYWGVTVDNIKSVTPDTEFSSCQTLTGPSGKEFTDFSRVGFTIETKDGNTICLKIDRCGSDSGGNSVAIVSKDGKEIFRAETPDEELQQVVSAQSKADPEMMPYFFLQHDDYITLKQLSSQHVIEGREGAPEGMATIDIAVDALKVAEYLTPLLQKALLK</sequence>
<dbReference type="PANTHER" id="PTHR42840:SF3">
    <property type="entry name" value="BINDING ROSSMANN FOLD OXIDOREDUCTASE, PUTATIVE (AFU_ORTHOLOGUE AFUA_2G10240)-RELATED"/>
    <property type="match status" value="1"/>
</dbReference>
<dbReference type="PANTHER" id="PTHR42840">
    <property type="entry name" value="NAD(P)-BINDING ROSSMANN-FOLD SUPERFAMILY PROTEIN-RELATED"/>
    <property type="match status" value="1"/>
</dbReference>
<reference evidence="3" key="1">
    <citation type="journal article" date="2014" name="J. Proteomics">
        <title>Comparative proteomics reveals proteins impacted by nitrogen deprivation in wild-type and high lipid-accumulating mutant strains of Tisochrysis lutea.</title>
        <authorList>
            <person name="Garnier M."/>
            <person name="Carrier G."/>
            <person name="Rogniaux H."/>
            <person name="Nicolau E."/>
            <person name="Bougaran G."/>
            <person name="Saint-Jean B."/>
            <person name="Cadoret J.P."/>
        </authorList>
    </citation>
    <scope>NUCLEOTIDE SEQUENCE</scope>
</reference>
<dbReference type="InterPro" id="IPR000683">
    <property type="entry name" value="Gfo/Idh/MocA-like_OxRdtase_N"/>
</dbReference>
<dbReference type="EMBL" id="KF233736">
    <property type="protein sequence ID" value="AHW52413.1"/>
    <property type="molecule type" value="mRNA"/>
</dbReference>
<protein>
    <submittedName>
        <fullName evidence="3">NAD-Rossmann-fold domain-containing protein</fullName>
    </submittedName>
</protein>
<dbReference type="GO" id="GO:0005737">
    <property type="term" value="C:cytoplasm"/>
    <property type="evidence" value="ECO:0007669"/>
    <property type="project" value="TreeGrafter"/>
</dbReference>
<dbReference type="GO" id="GO:0016491">
    <property type="term" value="F:oxidoreductase activity"/>
    <property type="evidence" value="ECO:0007669"/>
    <property type="project" value="UniProtKB-KW"/>
</dbReference>
<dbReference type="Gene3D" id="3.40.50.720">
    <property type="entry name" value="NAD(P)-binding Rossmann-like Domain"/>
    <property type="match status" value="1"/>
</dbReference>
<keyword evidence="1" id="KW-0560">Oxidoreductase</keyword>
<dbReference type="AlphaFoldDB" id="X5CVC3"/>
<evidence type="ECO:0000256" key="1">
    <source>
        <dbReference type="ARBA" id="ARBA00023002"/>
    </source>
</evidence>
<proteinExistence type="evidence at transcript level"/>
<evidence type="ECO:0000259" key="2">
    <source>
        <dbReference type="Pfam" id="PF01408"/>
    </source>
</evidence>
<dbReference type="GO" id="GO:0006740">
    <property type="term" value="P:NADPH regeneration"/>
    <property type="evidence" value="ECO:0007669"/>
    <property type="project" value="TreeGrafter"/>
</dbReference>
<feature type="domain" description="Gfo/Idh/MocA-like oxidoreductase N-terminal" evidence="2">
    <location>
        <begin position="122"/>
        <end position="198"/>
    </location>
</feature>
<organism evidence="3">
    <name type="scientific">Tisochrysis lutea</name>
    <dbReference type="NCBI Taxonomy" id="1321669"/>
    <lineage>
        <taxon>Eukaryota</taxon>
        <taxon>Haptista</taxon>
        <taxon>Haptophyta</taxon>
        <taxon>Prymnesiophyceae</taxon>
        <taxon>Isochrysidales</taxon>
        <taxon>Isochrysidaceae</taxon>
        <taxon>Tisochrysis</taxon>
    </lineage>
</organism>
<dbReference type="InterPro" id="IPR036291">
    <property type="entry name" value="NAD(P)-bd_dom_sf"/>
</dbReference>
<name>X5CVC3_9EUKA</name>
<dbReference type="GO" id="GO:0000166">
    <property type="term" value="F:nucleotide binding"/>
    <property type="evidence" value="ECO:0007669"/>
    <property type="project" value="InterPro"/>
</dbReference>
<accession>X5CVC3</accession>
<dbReference type="Pfam" id="PF01408">
    <property type="entry name" value="GFO_IDH_MocA"/>
    <property type="match status" value="1"/>
</dbReference>